<evidence type="ECO:0000256" key="2">
    <source>
        <dbReference type="ARBA" id="ARBA00023210"/>
    </source>
</evidence>
<dbReference type="Proteomes" id="UP000824179">
    <property type="component" value="Unassembled WGS sequence"/>
</dbReference>
<dbReference type="GO" id="GO:0000917">
    <property type="term" value="P:division septum assembly"/>
    <property type="evidence" value="ECO:0007669"/>
    <property type="project" value="UniProtKB-KW"/>
</dbReference>
<dbReference type="NCBIfam" id="NF009749">
    <property type="entry name" value="PRK13259.1"/>
    <property type="match status" value="1"/>
</dbReference>
<dbReference type="SUPFAM" id="SSF160537">
    <property type="entry name" value="SpoVG-like"/>
    <property type="match status" value="1"/>
</dbReference>
<organism evidence="4 5">
    <name type="scientific">Candidatus Coproplasma stercoripullorum</name>
    <dbReference type="NCBI Taxonomy" id="2840751"/>
    <lineage>
        <taxon>Bacteria</taxon>
        <taxon>Bacillati</taxon>
        <taxon>Bacillota</taxon>
        <taxon>Clostridia</taxon>
        <taxon>Eubacteriales</taxon>
        <taxon>Candidatus Coproplasma</taxon>
    </lineage>
</organism>
<reference evidence="4" key="2">
    <citation type="journal article" date="2021" name="PeerJ">
        <title>Extensive microbial diversity within the chicken gut microbiome revealed by metagenomics and culture.</title>
        <authorList>
            <person name="Gilroy R."/>
            <person name="Ravi A."/>
            <person name="Getino M."/>
            <person name="Pursley I."/>
            <person name="Horton D.L."/>
            <person name="Alikhan N.F."/>
            <person name="Baker D."/>
            <person name="Gharbi K."/>
            <person name="Hall N."/>
            <person name="Watson M."/>
            <person name="Adriaenssens E.M."/>
            <person name="Foster-Nyarko E."/>
            <person name="Jarju S."/>
            <person name="Secka A."/>
            <person name="Antonio M."/>
            <person name="Oren A."/>
            <person name="Chaudhuri R.R."/>
            <person name="La Ragione R."/>
            <person name="Hildebrand F."/>
            <person name="Pallen M.J."/>
        </authorList>
    </citation>
    <scope>NUCLEOTIDE SEQUENCE</scope>
    <source>
        <strain evidence="4">ChiW25-3613</strain>
    </source>
</reference>
<keyword evidence="3" id="KW-0131">Cell cycle</keyword>
<comment type="caution">
    <text evidence="4">The sequence shown here is derived from an EMBL/GenBank/DDBJ whole genome shotgun (WGS) entry which is preliminary data.</text>
</comment>
<reference evidence="4" key="1">
    <citation type="submission" date="2020-10" db="EMBL/GenBank/DDBJ databases">
        <authorList>
            <person name="Gilroy R."/>
        </authorList>
    </citation>
    <scope>NUCLEOTIDE SEQUENCE</scope>
    <source>
        <strain evidence="4">ChiW25-3613</strain>
    </source>
</reference>
<dbReference type="Pfam" id="PF04026">
    <property type="entry name" value="SpoVG"/>
    <property type="match status" value="1"/>
</dbReference>
<dbReference type="AlphaFoldDB" id="A0A9D1DC65"/>
<name>A0A9D1DC65_9FIRM</name>
<sequence length="88" mass="9907">MKISDIRIRLVSKEDNKLKAVASITIEDCFAVHDIKIIEGNDGVFIAMPSRKTNDGDYKDIAHPLNTETRDKIKEAVLTAYFDALNNK</sequence>
<dbReference type="PANTHER" id="PTHR38429:SF1">
    <property type="entry name" value="SEPTATION PROTEIN SPOVG-RELATED"/>
    <property type="match status" value="1"/>
</dbReference>
<evidence type="ECO:0000256" key="1">
    <source>
        <dbReference type="ARBA" id="ARBA00022618"/>
    </source>
</evidence>
<accession>A0A9D1DC65</accession>
<dbReference type="GO" id="GO:0030435">
    <property type="term" value="P:sporulation resulting in formation of a cellular spore"/>
    <property type="evidence" value="ECO:0007669"/>
    <property type="project" value="InterPro"/>
</dbReference>
<gene>
    <name evidence="4" type="primary">spoVG</name>
    <name evidence="4" type="ORF">IAB90_02630</name>
</gene>
<evidence type="ECO:0000313" key="4">
    <source>
        <dbReference type="EMBL" id="HIR39255.1"/>
    </source>
</evidence>
<proteinExistence type="predicted"/>
<dbReference type="InterPro" id="IPR036751">
    <property type="entry name" value="SpoVG_sf"/>
</dbReference>
<keyword evidence="1" id="KW-0132">Cell division</keyword>
<dbReference type="InterPro" id="IPR007170">
    <property type="entry name" value="SpoVG"/>
</dbReference>
<keyword evidence="2" id="KW-0717">Septation</keyword>
<evidence type="ECO:0000256" key="3">
    <source>
        <dbReference type="ARBA" id="ARBA00023306"/>
    </source>
</evidence>
<dbReference type="PANTHER" id="PTHR38429">
    <property type="entry name" value="SEPTATION PROTEIN SPOVG-RELATED"/>
    <property type="match status" value="1"/>
</dbReference>
<dbReference type="Gene3D" id="3.30.1120.40">
    <property type="entry name" value="Stage V sporulation protein G"/>
    <property type="match status" value="1"/>
</dbReference>
<protein>
    <submittedName>
        <fullName evidence="4">Septation regulator SpoVG</fullName>
    </submittedName>
</protein>
<dbReference type="EMBL" id="DVHB01000049">
    <property type="protein sequence ID" value="HIR39255.1"/>
    <property type="molecule type" value="Genomic_DNA"/>
</dbReference>
<evidence type="ECO:0000313" key="5">
    <source>
        <dbReference type="Proteomes" id="UP000824179"/>
    </source>
</evidence>